<comment type="caution">
    <text evidence="2">The sequence shown here is derived from an EMBL/GenBank/DDBJ whole genome shotgun (WGS) entry which is preliminary data.</text>
</comment>
<dbReference type="AlphaFoldDB" id="A0A9N9C7Y5"/>
<feature type="compositionally biased region" description="Basic and acidic residues" evidence="1">
    <location>
        <begin position="1"/>
        <end position="19"/>
    </location>
</feature>
<organism evidence="2 3">
    <name type="scientific">Diversispora eburnea</name>
    <dbReference type="NCBI Taxonomy" id="1213867"/>
    <lineage>
        <taxon>Eukaryota</taxon>
        <taxon>Fungi</taxon>
        <taxon>Fungi incertae sedis</taxon>
        <taxon>Mucoromycota</taxon>
        <taxon>Glomeromycotina</taxon>
        <taxon>Glomeromycetes</taxon>
        <taxon>Diversisporales</taxon>
        <taxon>Diversisporaceae</taxon>
        <taxon>Diversispora</taxon>
    </lineage>
</organism>
<dbReference type="OrthoDB" id="2439588at2759"/>
<proteinExistence type="predicted"/>
<accession>A0A9N9C7Y5</accession>
<protein>
    <submittedName>
        <fullName evidence="2">2730_t:CDS:1</fullName>
    </submittedName>
</protein>
<reference evidence="2" key="1">
    <citation type="submission" date="2021-06" db="EMBL/GenBank/DDBJ databases">
        <authorList>
            <person name="Kallberg Y."/>
            <person name="Tangrot J."/>
            <person name="Rosling A."/>
        </authorList>
    </citation>
    <scope>NUCLEOTIDE SEQUENCE</scope>
    <source>
        <strain evidence="2">AZ414A</strain>
    </source>
</reference>
<gene>
    <name evidence="2" type="ORF">DEBURN_LOCUS9124</name>
</gene>
<sequence length="740" mass="84398">MAPKKFNKDTDSKQLEKNIKSRPPLARLAKEDIDCIMYARDLKGGSKKVLEWYKIGNSKCNKIWKSKDPYSYANSIGDPNLPDWNPKNISEPPNSTSQEIITPEEPVIIKPDPIKRVFSHSPQFLKRREVTFMKMTSQITSPEKVADFFENNSTWSLIKFLKYRARTESFTYEKDQEHMLYKSALTSLSNEQAQKCLLTFEVKYLRCAICNTKDTCRNSKKEMERVSTPLKNYTGERGVRLPSAPLNILHVSCHDATDWVRPNWLSGFVLCYGPAEKISQSVVNFWNGIEKNRLNDNCEKSSLGYINEIIDDSVKDSKTARNYLSNKLESFVTSSKKRDCSRMENSQDHSNFNTPDHKKTRTDMSNISSDEYINAVNAVNSIQNNKESAHTNPLWWGVLDFREENVSPSPSLPRAKNFLSENEFDRLLSMTESAIQEESEKISKSAISLLEALLLSEIVSIQLLAKECGARGVVGIRDLLQRSADKMQDVDNDKKIIQDHLANVDADDDTTIYVGKCIEDTYEWISRFNGQCQSERTVDMFLVGPYAKTPQTIFTYGENHSDADREDKTTRSQNSRVGKSCDFLYWSSSREAGIGENSGPSHKDNHDKARTNFVDVIKWEKSSAGESTKCNGFDIDTVFPYSWNENSVLSSFSNQRRPVRYLGWASEYLPTKNADVGEIALLSKRFLVHGNLIERVGRMTNILAKKSKTFKDKKDRTSESSQPTVVLNKFRTPAKEKKSE</sequence>
<feature type="region of interest" description="Disordered" evidence="1">
    <location>
        <begin position="1"/>
        <end position="22"/>
    </location>
</feature>
<evidence type="ECO:0000256" key="1">
    <source>
        <dbReference type="SAM" id="MobiDB-lite"/>
    </source>
</evidence>
<feature type="non-terminal residue" evidence="2">
    <location>
        <position position="740"/>
    </location>
</feature>
<feature type="region of interest" description="Disordered" evidence="1">
    <location>
        <begin position="339"/>
        <end position="363"/>
    </location>
</feature>
<feature type="region of interest" description="Disordered" evidence="1">
    <location>
        <begin position="709"/>
        <end position="740"/>
    </location>
</feature>
<dbReference type="Proteomes" id="UP000789706">
    <property type="component" value="Unassembled WGS sequence"/>
</dbReference>
<feature type="compositionally biased region" description="Basic and acidic residues" evidence="1">
    <location>
        <begin position="709"/>
        <end position="718"/>
    </location>
</feature>
<evidence type="ECO:0000313" key="3">
    <source>
        <dbReference type="Proteomes" id="UP000789706"/>
    </source>
</evidence>
<keyword evidence="3" id="KW-1185">Reference proteome</keyword>
<dbReference type="EMBL" id="CAJVPK010001598">
    <property type="protein sequence ID" value="CAG8592413.1"/>
    <property type="molecule type" value="Genomic_DNA"/>
</dbReference>
<name>A0A9N9C7Y5_9GLOM</name>
<evidence type="ECO:0000313" key="2">
    <source>
        <dbReference type="EMBL" id="CAG8592413.1"/>
    </source>
</evidence>